<evidence type="ECO:0000313" key="2">
    <source>
        <dbReference type="Proteomes" id="UP000092993"/>
    </source>
</evidence>
<dbReference type="STRING" id="5627.A0A1C7M3N1"/>
<dbReference type="OMA" id="YMAAMGH"/>
<reference evidence="1 2" key="1">
    <citation type="submission" date="2016-03" db="EMBL/GenBank/DDBJ databases">
        <title>Whole genome sequencing of Grifola frondosa 9006-11.</title>
        <authorList>
            <person name="Min B."/>
            <person name="Park H."/>
            <person name="Kim J.-G."/>
            <person name="Cho H."/>
            <person name="Oh Y.-L."/>
            <person name="Kong W.-S."/>
            <person name="Choi I.-G."/>
        </authorList>
    </citation>
    <scope>NUCLEOTIDE SEQUENCE [LARGE SCALE GENOMIC DNA]</scope>
    <source>
        <strain evidence="1 2">9006-11</strain>
    </source>
</reference>
<accession>A0A1C7M3N1</accession>
<dbReference type="PANTHER" id="PTHR33096:SF1">
    <property type="entry name" value="CXC1-LIKE CYSTEINE CLUSTER ASSOCIATED WITH KDZ TRANSPOSASES DOMAIN-CONTAINING PROTEIN"/>
    <property type="match status" value="1"/>
</dbReference>
<keyword evidence="2" id="KW-1185">Reference proteome</keyword>
<organism evidence="1 2">
    <name type="scientific">Grifola frondosa</name>
    <name type="common">Maitake</name>
    <name type="synonym">Polyporus frondosus</name>
    <dbReference type="NCBI Taxonomy" id="5627"/>
    <lineage>
        <taxon>Eukaryota</taxon>
        <taxon>Fungi</taxon>
        <taxon>Dikarya</taxon>
        <taxon>Basidiomycota</taxon>
        <taxon>Agaricomycotina</taxon>
        <taxon>Agaricomycetes</taxon>
        <taxon>Polyporales</taxon>
        <taxon>Grifolaceae</taxon>
        <taxon>Grifola</taxon>
    </lineage>
</organism>
<dbReference type="Pfam" id="PF18758">
    <property type="entry name" value="KDZ"/>
    <property type="match status" value="1"/>
</dbReference>
<dbReference type="InterPro" id="IPR040521">
    <property type="entry name" value="KDZ"/>
</dbReference>
<protein>
    <recommendedName>
        <fullName evidence="3">CxC2-like cysteine cluster KDZ transposase-associated domain-containing protein</fullName>
    </recommendedName>
</protein>
<dbReference type="PANTHER" id="PTHR33096">
    <property type="entry name" value="CXC2 DOMAIN-CONTAINING PROTEIN"/>
    <property type="match status" value="1"/>
</dbReference>
<comment type="caution">
    <text evidence="1">The sequence shown here is derived from an EMBL/GenBank/DDBJ whole genome shotgun (WGS) entry which is preliminary data.</text>
</comment>
<evidence type="ECO:0000313" key="1">
    <source>
        <dbReference type="EMBL" id="OBZ69684.1"/>
    </source>
</evidence>
<name>A0A1C7M3N1_GRIFR</name>
<gene>
    <name evidence="1" type="ORF">A0H81_10468</name>
</gene>
<dbReference type="Proteomes" id="UP000092993">
    <property type="component" value="Unassembled WGS sequence"/>
</dbReference>
<sequence length="403" mass="46354">MARTLCFLHRVPYRSGLADQFSIAYDVYLDILDGVDRHVQSALHRDTPNWRMLNACAPCFYKLEDETPLKFSFLATMDGNQSLKLVDNVFHVGTPHKDSRMYRTDIWLSPDEVDQFKDEVRSSKQSVASTSVEHMVNGDDDDSMLNLEGDEEPDESTICFKCWCNAGPEARKKMFALFAVTGIFTCICRHGQLLVLCDMIRSSELMKYPLAIVNKLLHMYGHDIGLGYDIACEFAKTLSRSSLGSHAKERQMFGIVPAFHGHSHNRLCQVYWYPMYWDGVGKEDFERCERLYSESNALACGTRLATVFHRHQAIEQFFGFWSEQKHADSGKFIFNNYKQALDIIAEETRKLKMYAQQLKTSDNDYENYLRQERAYLLALKAEPPELLRKVDYMAAMGHLEATG</sequence>
<dbReference type="AlphaFoldDB" id="A0A1C7M3N1"/>
<proteinExistence type="predicted"/>
<dbReference type="OrthoDB" id="3251205at2759"/>
<evidence type="ECO:0008006" key="3">
    <source>
        <dbReference type="Google" id="ProtNLM"/>
    </source>
</evidence>
<dbReference type="EMBL" id="LUGG01000015">
    <property type="protein sequence ID" value="OBZ69684.1"/>
    <property type="molecule type" value="Genomic_DNA"/>
</dbReference>